<dbReference type="InterPro" id="IPR001647">
    <property type="entry name" value="HTH_TetR"/>
</dbReference>
<proteinExistence type="predicted"/>
<dbReference type="PROSITE" id="PS50977">
    <property type="entry name" value="HTH_TETR_2"/>
    <property type="match status" value="1"/>
</dbReference>
<protein>
    <submittedName>
        <fullName evidence="4">TetR/AcrR family transcriptional regulator</fullName>
    </submittedName>
</protein>
<dbReference type="InterPro" id="IPR050109">
    <property type="entry name" value="HTH-type_TetR-like_transc_reg"/>
</dbReference>
<dbReference type="OrthoDB" id="2356263at2"/>
<dbReference type="Proteomes" id="UP000253940">
    <property type="component" value="Chromosome"/>
</dbReference>
<evidence type="ECO:0000313" key="4">
    <source>
        <dbReference type="EMBL" id="AXI01915.1"/>
    </source>
</evidence>
<dbReference type="GO" id="GO:0003677">
    <property type="term" value="F:DNA binding"/>
    <property type="evidence" value="ECO:0007669"/>
    <property type="project" value="UniProtKB-UniRule"/>
</dbReference>
<evidence type="ECO:0000313" key="5">
    <source>
        <dbReference type="Proteomes" id="UP000253940"/>
    </source>
</evidence>
<feature type="domain" description="HTH tetR-type" evidence="3">
    <location>
        <begin position="24"/>
        <end position="84"/>
    </location>
</feature>
<dbReference type="EMBL" id="CP031222">
    <property type="protein sequence ID" value="AXI01915.1"/>
    <property type="molecule type" value="Genomic_DNA"/>
</dbReference>
<keyword evidence="5" id="KW-1185">Reference proteome</keyword>
<dbReference type="InterPro" id="IPR041474">
    <property type="entry name" value="NicS_C"/>
</dbReference>
<dbReference type="Pfam" id="PF00440">
    <property type="entry name" value="TetR_N"/>
    <property type="match status" value="1"/>
</dbReference>
<organism evidence="4 5">
    <name type="scientific">Aquirhabdus parva</name>
    <dbReference type="NCBI Taxonomy" id="2283318"/>
    <lineage>
        <taxon>Bacteria</taxon>
        <taxon>Pseudomonadati</taxon>
        <taxon>Pseudomonadota</taxon>
        <taxon>Gammaproteobacteria</taxon>
        <taxon>Moraxellales</taxon>
        <taxon>Moraxellaceae</taxon>
        <taxon>Aquirhabdus</taxon>
    </lineage>
</organism>
<evidence type="ECO:0000256" key="2">
    <source>
        <dbReference type="PROSITE-ProRule" id="PRU00335"/>
    </source>
</evidence>
<dbReference type="InterPro" id="IPR036271">
    <property type="entry name" value="Tet_transcr_reg_TetR-rel_C_sf"/>
</dbReference>
<dbReference type="PRINTS" id="PR00455">
    <property type="entry name" value="HTHTETR"/>
</dbReference>
<feature type="DNA-binding region" description="H-T-H motif" evidence="2">
    <location>
        <begin position="47"/>
        <end position="66"/>
    </location>
</feature>
<evidence type="ECO:0000256" key="1">
    <source>
        <dbReference type="ARBA" id="ARBA00023125"/>
    </source>
</evidence>
<keyword evidence="1 2" id="KW-0238">DNA-binding</keyword>
<dbReference type="InterPro" id="IPR009057">
    <property type="entry name" value="Homeodomain-like_sf"/>
</dbReference>
<dbReference type="PANTHER" id="PTHR30328">
    <property type="entry name" value="TRANSCRIPTIONAL REPRESSOR"/>
    <property type="match status" value="1"/>
</dbReference>
<dbReference type="Pfam" id="PF17938">
    <property type="entry name" value="TetR_C_29"/>
    <property type="match status" value="1"/>
</dbReference>
<reference evidence="4 5" key="1">
    <citation type="submission" date="2018-07" db="EMBL/GenBank/DDBJ databases">
        <title>Genome sequencing of Moraxellaceae gen. HYN0046.</title>
        <authorList>
            <person name="Kim M."/>
            <person name="Yi H."/>
        </authorList>
    </citation>
    <scope>NUCLEOTIDE SEQUENCE [LARGE SCALE GENOMIC DNA]</scope>
    <source>
        <strain evidence="4 5">HYN0046</strain>
    </source>
</reference>
<dbReference type="AlphaFoldDB" id="A0A345P3Q6"/>
<dbReference type="RefSeq" id="WP_114898025.1">
    <property type="nucleotide sequence ID" value="NZ_CP031222.1"/>
</dbReference>
<evidence type="ECO:0000259" key="3">
    <source>
        <dbReference type="PROSITE" id="PS50977"/>
    </source>
</evidence>
<dbReference type="SUPFAM" id="SSF46689">
    <property type="entry name" value="Homeodomain-like"/>
    <property type="match status" value="1"/>
</dbReference>
<dbReference type="Gene3D" id="1.10.357.10">
    <property type="entry name" value="Tetracycline Repressor, domain 2"/>
    <property type="match status" value="1"/>
</dbReference>
<dbReference type="SUPFAM" id="SSF48498">
    <property type="entry name" value="Tetracyclin repressor-like, C-terminal domain"/>
    <property type="match status" value="1"/>
</dbReference>
<dbReference type="PANTHER" id="PTHR30328:SF54">
    <property type="entry name" value="HTH-TYPE TRANSCRIPTIONAL REPRESSOR SCO4008"/>
    <property type="match status" value="1"/>
</dbReference>
<accession>A0A345P3Q6</accession>
<gene>
    <name evidence="4" type="ORF">HYN46_02890</name>
</gene>
<dbReference type="KEGG" id="mbah:HYN46_02890"/>
<name>A0A345P3Q6_9GAMM</name>
<sequence length="225" mass="26145">MNKQYTSADVAEVDGGKLPNRNAQVTRDRILQTAVREFAEKGYSGVRVEAIARIADINIRMIYHYFVSKEQLYIEVLEYVLSELRDDEFKLNLDVHNIDPVLGILKLYDFTEAHFARNKDLQSLLQSENLNKAIYLKQSKRIQEMSFPILDILGQLIKRGEENHTIRPNINPLHLYTTLVSLSVFHKSNAYTLSYMFDTDLLAPEWQQAHKTQAHEMIKAYLQTK</sequence>